<proteinExistence type="predicted"/>
<feature type="non-terminal residue" evidence="1">
    <location>
        <position position="1"/>
    </location>
</feature>
<protein>
    <submittedName>
        <fullName evidence="1">Uncharacterized protein</fullName>
    </submittedName>
</protein>
<name>A0AAF0TY26_SOLVR</name>
<reference evidence="1" key="1">
    <citation type="submission" date="2023-08" db="EMBL/GenBank/DDBJ databases">
        <title>A de novo genome assembly of Solanum verrucosum Schlechtendal, a Mexican diploid species geographically isolated from the other diploid A-genome species in potato relatives.</title>
        <authorList>
            <person name="Hosaka K."/>
        </authorList>
    </citation>
    <scope>NUCLEOTIDE SEQUENCE</scope>
    <source>
        <tissue evidence="1">Young leaves</tissue>
    </source>
</reference>
<sequence length="95" mass="11065">AFSCGEEQDNFVWPIEVPLTGKICLPKSRCSVETVRKCQLLYYAYNYKKVDERGFKIHNFDYKLKRKELEERTGKANAKTSHLEALASVMEVLLF</sequence>
<dbReference type="EMBL" id="CP133618">
    <property type="protein sequence ID" value="WMV36981.1"/>
    <property type="molecule type" value="Genomic_DNA"/>
</dbReference>
<evidence type="ECO:0000313" key="2">
    <source>
        <dbReference type="Proteomes" id="UP001234989"/>
    </source>
</evidence>
<organism evidence="1 2">
    <name type="scientific">Solanum verrucosum</name>
    <dbReference type="NCBI Taxonomy" id="315347"/>
    <lineage>
        <taxon>Eukaryota</taxon>
        <taxon>Viridiplantae</taxon>
        <taxon>Streptophyta</taxon>
        <taxon>Embryophyta</taxon>
        <taxon>Tracheophyta</taxon>
        <taxon>Spermatophyta</taxon>
        <taxon>Magnoliopsida</taxon>
        <taxon>eudicotyledons</taxon>
        <taxon>Gunneridae</taxon>
        <taxon>Pentapetalae</taxon>
        <taxon>asterids</taxon>
        <taxon>lamiids</taxon>
        <taxon>Solanales</taxon>
        <taxon>Solanaceae</taxon>
        <taxon>Solanoideae</taxon>
        <taxon>Solaneae</taxon>
        <taxon>Solanum</taxon>
    </lineage>
</organism>
<evidence type="ECO:0000313" key="1">
    <source>
        <dbReference type="EMBL" id="WMV36981.1"/>
    </source>
</evidence>
<dbReference type="Proteomes" id="UP001234989">
    <property type="component" value="Chromosome 7"/>
</dbReference>
<dbReference type="AlphaFoldDB" id="A0AAF0TY26"/>
<gene>
    <name evidence="1" type="ORF">MTR67_030366</name>
</gene>
<accession>A0AAF0TY26</accession>
<keyword evidence="2" id="KW-1185">Reference proteome</keyword>